<feature type="transmembrane region" description="Helical" evidence="2">
    <location>
        <begin position="167"/>
        <end position="186"/>
    </location>
</feature>
<evidence type="ECO:0000259" key="3">
    <source>
        <dbReference type="Pfam" id="PF24035"/>
    </source>
</evidence>
<feature type="region of interest" description="Disordered" evidence="1">
    <location>
        <begin position="1"/>
        <end position="26"/>
    </location>
</feature>
<protein>
    <recommendedName>
        <fullName evidence="3">DUF7344 domain-containing protein</fullName>
    </recommendedName>
</protein>
<dbReference type="OrthoDB" id="331021at2157"/>
<name>A0A1G9PQ25_9EURY</name>
<dbReference type="EMBL" id="FNHL01000001">
    <property type="protein sequence ID" value="SDM00789.1"/>
    <property type="molecule type" value="Genomic_DNA"/>
</dbReference>
<dbReference type="InterPro" id="IPR055768">
    <property type="entry name" value="DUF7344"/>
</dbReference>
<dbReference type="Pfam" id="PF24035">
    <property type="entry name" value="DUF7344"/>
    <property type="match status" value="1"/>
</dbReference>
<evidence type="ECO:0000313" key="4">
    <source>
        <dbReference type="EMBL" id="SDM00789.1"/>
    </source>
</evidence>
<dbReference type="Proteomes" id="UP000199451">
    <property type="component" value="Unassembled WGS sequence"/>
</dbReference>
<feature type="domain" description="DUF7344" evidence="3">
    <location>
        <begin position="33"/>
        <end position="112"/>
    </location>
</feature>
<feature type="compositionally biased region" description="Acidic residues" evidence="1">
    <location>
        <begin position="15"/>
        <end position="26"/>
    </location>
</feature>
<sequence>MSLQTEQRAAGEGAADAESDGSGDEELSTDELFHILSNRRRRYVLHYLFQRDEPVELRELSAQLTAWENDVELQGVTHKMRRSVYNSLQQTHLPRMAKSGIISFDDRSGTVELTSRAVDFDIYVDIVPGREIPWSVYYLILGAFWLSVLLATQLLPVAPFTTFDQVTWSLFMAVSFTVSGAVHVYVSRKRRLGSSGKPPELRVEE</sequence>
<keyword evidence="5" id="KW-1185">Reference proteome</keyword>
<gene>
    <name evidence="4" type="ORF">SAMN04487949_0475</name>
</gene>
<reference evidence="5" key="1">
    <citation type="submission" date="2016-10" db="EMBL/GenBank/DDBJ databases">
        <authorList>
            <person name="Varghese N."/>
            <person name="Submissions S."/>
        </authorList>
    </citation>
    <scope>NUCLEOTIDE SEQUENCE [LARGE SCALE GENOMIC DNA]</scope>
    <source>
        <strain evidence="5">CGMCC 1.10119</strain>
    </source>
</reference>
<keyword evidence="2" id="KW-0812">Transmembrane</keyword>
<dbReference type="AlphaFoldDB" id="A0A1G9PQ25"/>
<accession>A0A1G9PQ25</accession>
<evidence type="ECO:0000313" key="5">
    <source>
        <dbReference type="Proteomes" id="UP000199451"/>
    </source>
</evidence>
<organism evidence="4 5">
    <name type="scientific">Halogranum gelatinilyticum</name>
    <dbReference type="NCBI Taxonomy" id="660521"/>
    <lineage>
        <taxon>Archaea</taxon>
        <taxon>Methanobacteriati</taxon>
        <taxon>Methanobacteriota</taxon>
        <taxon>Stenosarchaea group</taxon>
        <taxon>Halobacteria</taxon>
        <taxon>Halobacteriales</taxon>
        <taxon>Haloferacaceae</taxon>
    </lineage>
</organism>
<keyword evidence="2" id="KW-0472">Membrane</keyword>
<evidence type="ECO:0000256" key="2">
    <source>
        <dbReference type="SAM" id="Phobius"/>
    </source>
</evidence>
<proteinExistence type="predicted"/>
<feature type="transmembrane region" description="Helical" evidence="2">
    <location>
        <begin position="136"/>
        <end position="155"/>
    </location>
</feature>
<dbReference type="RefSeq" id="WP_089693705.1">
    <property type="nucleotide sequence ID" value="NZ_FNHL01000001.1"/>
</dbReference>
<evidence type="ECO:0000256" key="1">
    <source>
        <dbReference type="SAM" id="MobiDB-lite"/>
    </source>
</evidence>
<keyword evidence="2" id="KW-1133">Transmembrane helix</keyword>